<evidence type="ECO:0000313" key="2">
    <source>
        <dbReference type="EMBL" id="KAK0705902.1"/>
    </source>
</evidence>
<evidence type="ECO:0000256" key="1">
    <source>
        <dbReference type="SAM" id="MobiDB-lite"/>
    </source>
</evidence>
<protein>
    <submittedName>
        <fullName evidence="2">Uncharacterized protein</fullName>
    </submittedName>
</protein>
<feature type="region of interest" description="Disordered" evidence="1">
    <location>
        <begin position="103"/>
        <end position="125"/>
    </location>
</feature>
<sequence length="125" mass="13159">MGTIIITRANGSLAVPAVEHLLTNASDSTLVLKVRTTGRDCQAPDARVSIRALGLAHLDAAYTFVRAIATEVAQGTLPPLQSIVCNAYYWNLARHQEQNSASLAGKGRGDVLSQEPAWSSLSGGS</sequence>
<dbReference type="EMBL" id="JAUIRO010000007">
    <property type="protein sequence ID" value="KAK0705902.1"/>
    <property type="molecule type" value="Genomic_DNA"/>
</dbReference>
<proteinExistence type="predicted"/>
<evidence type="ECO:0000313" key="3">
    <source>
        <dbReference type="Proteomes" id="UP001172101"/>
    </source>
</evidence>
<comment type="caution">
    <text evidence="2">The sequence shown here is derived from an EMBL/GenBank/DDBJ whole genome shotgun (WGS) entry which is preliminary data.</text>
</comment>
<dbReference type="Proteomes" id="UP001172101">
    <property type="component" value="Unassembled WGS sequence"/>
</dbReference>
<accession>A0AA39ZYB7</accession>
<dbReference type="AlphaFoldDB" id="A0AA39ZYB7"/>
<dbReference type="GeneID" id="85323651"/>
<name>A0AA39ZYB7_9PEZI</name>
<keyword evidence="3" id="KW-1185">Reference proteome</keyword>
<feature type="compositionally biased region" description="Polar residues" evidence="1">
    <location>
        <begin position="116"/>
        <end position="125"/>
    </location>
</feature>
<dbReference type="RefSeq" id="XP_060290996.1">
    <property type="nucleotide sequence ID" value="XM_060440381.1"/>
</dbReference>
<gene>
    <name evidence="2" type="ORF">B0T26DRAFT_679679</name>
</gene>
<organism evidence="2 3">
    <name type="scientific">Lasiosphaeria miniovina</name>
    <dbReference type="NCBI Taxonomy" id="1954250"/>
    <lineage>
        <taxon>Eukaryota</taxon>
        <taxon>Fungi</taxon>
        <taxon>Dikarya</taxon>
        <taxon>Ascomycota</taxon>
        <taxon>Pezizomycotina</taxon>
        <taxon>Sordariomycetes</taxon>
        <taxon>Sordariomycetidae</taxon>
        <taxon>Sordariales</taxon>
        <taxon>Lasiosphaeriaceae</taxon>
        <taxon>Lasiosphaeria</taxon>
    </lineage>
</organism>
<reference evidence="2" key="1">
    <citation type="submission" date="2023-06" db="EMBL/GenBank/DDBJ databases">
        <title>Genome-scale phylogeny and comparative genomics of the fungal order Sordariales.</title>
        <authorList>
            <consortium name="Lawrence Berkeley National Laboratory"/>
            <person name="Hensen N."/>
            <person name="Bonometti L."/>
            <person name="Westerberg I."/>
            <person name="Brannstrom I.O."/>
            <person name="Guillou S."/>
            <person name="Cros-Aarteil S."/>
            <person name="Calhoun S."/>
            <person name="Haridas S."/>
            <person name="Kuo A."/>
            <person name="Mondo S."/>
            <person name="Pangilinan J."/>
            <person name="Riley R."/>
            <person name="LaButti K."/>
            <person name="Andreopoulos B."/>
            <person name="Lipzen A."/>
            <person name="Chen C."/>
            <person name="Yanf M."/>
            <person name="Daum C."/>
            <person name="Ng V."/>
            <person name="Clum A."/>
            <person name="Steindorff A."/>
            <person name="Ohm R."/>
            <person name="Martin F."/>
            <person name="Silar P."/>
            <person name="Natvig D."/>
            <person name="Lalanne C."/>
            <person name="Gautier V."/>
            <person name="Ament-velasquez S.L."/>
            <person name="Kruys A."/>
            <person name="Hutchinson M.I."/>
            <person name="Powell A.J."/>
            <person name="Barry K."/>
            <person name="Miller A.N."/>
            <person name="Grigoriev I.V."/>
            <person name="Debuchy R."/>
            <person name="Gladieux P."/>
            <person name="Thoren M.H."/>
            <person name="Johannesson H."/>
        </authorList>
    </citation>
    <scope>NUCLEOTIDE SEQUENCE</scope>
    <source>
        <strain evidence="2">SMH2392-1A</strain>
    </source>
</reference>